<feature type="domain" description="VOC" evidence="2">
    <location>
        <begin position="158"/>
        <end position="277"/>
    </location>
</feature>
<reference evidence="3 4" key="1">
    <citation type="submission" date="2018-10" db="EMBL/GenBank/DDBJ databases">
        <title>Genomic Encyclopedia of Archaeal and Bacterial Type Strains, Phase II (KMG-II): from individual species to whole genera.</title>
        <authorList>
            <person name="Goeker M."/>
        </authorList>
    </citation>
    <scope>NUCLEOTIDE SEQUENCE [LARGE SCALE GENOMIC DNA]</scope>
    <source>
        <strain evidence="3 4">RP-AC37</strain>
    </source>
</reference>
<dbReference type="AlphaFoldDB" id="A0A420XTM1"/>
<dbReference type="PROSITE" id="PS51819">
    <property type="entry name" value="VOC"/>
    <property type="match status" value="2"/>
</dbReference>
<gene>
    <name evidence="3" type="ORF">CLV35_0604</name>
</gene>
<dbReference type="GO" id="GO:0046872">
    <property type="term" value="F:metal ion binding"/>
    <property type="evidence" value="ECO:0007669"/>
    <property type="project" value="UniProtKB-KW"/>
</dbReference>
<feature type="domain" description="VOC" evidence="2">
    <location>
        <begin position="10"/>
        <end position="130"/>
    </location>
</feature>
<dbReference type="InterPro" id="IPR051785">
    <property type="entry name" value="MMCE/EMCE_epimerase"/>
</dbReference>
<organism evidence="3 4">
    <name type="scientific">Motilibacter peucedani</name>
    <dbReference type="NCBI Taxonomy" id="598650"/>
    <lineage>
        <taxon>Bacteria</taxon>
        <taxon>Bacillati</taxon>
        <taxon>Actinomycetota</taxon>
        <taxon>Actinomycetes</taxon>
        <taxon>Motilibacterales</taxon>
        <taxon>Motilibacteraceae</taxon>
        <taxon>Motilibacter</taxon>
    </lineage>
</organism>
<dbReference type="InterPro" id="IPR004360">
    <property type="entry name" value="Glyas_Fos-R_dOase_dom"/>
</dbReference>
<dbReference type="Pfam" id="PF00903">
    <property type="entry name" value="Glyoxalase"/>
    <property type="match status" value="2"/>
</dbReference>
<comment type="caution">
    <text evidence="3">The sequence shown here is derived from an EMBL/GenBank/DDBJ whole genome shotgun (WGS) entry which is preliminary data.</text>
</comment>
<keyword evidence="3" id="KW-0223">Dioxygenase</keyword>
<dbReference type="InterPro" id="IPR037523">
    <property type="entry name" value="VOC_core"/>
</dbReference>
<dbReference type="GO" id="GO:0051213">
    <property type="term" value="F:dioxygenase activity"/>
    <property type="evidence" value="ECO:0007669"/>
    <property type="project" value="UniProtKB-KW"/>
</dbReference>
<evidence type="ECO:0000259" key="2">
    <source>
        <dbReference type="PROSITE" id="PS51819"/>
    </source>
</evidence>
<protein>
    <submittedName>
        <fullName evidence="3">Catechol-2,3-dioxygenase</fullName>
    </submittedName>
</protein>
<dbReference type="PANTHER" id="PTHR43048">
    <property type="entry name" value="METHYLMALONYL-COA EPIMERASE"/>
    <property type="match status" value="1"/>
</dbReference>
<evidence type="ECO:0000313" key="4">
    <source>
        <dbReference type="Proteomes" id="UP000281955"/>
    </source>
</evidence>
<dbReference type="PANTHER" id="PTHR43048:SF3">
    <property type="entry name" value="METHYLMALONYL-COA EPIMERASE, MITOCHONDRIAL"/>
    <property type="match status" value="1"/>
</dbReference>
<dbReference type="InterPro" id="IPR029068">
    <property type="entry name" value="Glyas_Bleomycin-R_OHBP_Dase"/>
</dbReference>
<keyword evidence="3" id="KW-0560">Oxidoreductase</keyword>
<dbReference type="Proteomes" id="UP000281955">
    <property type="component" value="Unassembled WGS sequence"/>
</dbReference>
<dbReference type="SUPFAM" id="SSF54593">
    <property type="entry name" value="Glyoxalase/Bleomycin resistance protein/Dihydroxybiphenyl dioxygenase"/>
    <property type="match status" value="2"/>
</dbReference>
<name>A0A420XTM1_9ACTN</name>
<evidence type="ECO:0000256" key="1">
    <source>
        <dbReference type="ARBA" id="ARBA00022723"/>
    </source>
</evidence>
<dbReference type="InParanoid" id="A0A420XTM1"/>
<sequence length="278" mass="29333">MPSLVRPPAQPLRTVRLGCADLDRSLDFYTQALGFSEVARPSPGTRAVTDGATTLELVHVSGGSLGGWRNDDLQGGIRHVGLKVPDVDDRISALAARGTTVLSPPADVLGDVRIAFFLDPDGARLEFVQGSLTYQSVASPELAAAERAAEPSSGAPARVDHVAVTVPDLDQALRFYCDGLGWQEIGRIRHEGDERGFLMTYLQAGPTVLEVFSFDVPTAPPPARPDPALLGIQGGVIDELPERQLEVLTELGARRVDSSGTTVVVAPDGLPLEIGAGS</sequence>
<proteinExistence type="predicted"/>
<dbReference type="GO" id="GO:0004493">
    <property type="term" value="F:methylmalonyl-CoA epimerase activity"/>
    <property type="evidence" value="ECO:0007669"/>
    <property type="project" value="TreeGrafter"/>
</dbReference>
<accession>A0A420XTM1</accession>
<dbReference type="RefSeq" id="WP_183061633.1">
    <property type="nucleotide sequence ID" value="NZ_RBWV01000009.1"/>
</dbReference>
<dbReference type="Gene3D" id="3.10.180.10">
    <property type="entry name" value="2,3-Dihydroxybiphenyl 1,2-Dioxygenase, domain 1"/>
    <property type="match status" value="2"/>
</dbReference>
<dbReference type="CDD" id="cd06587">
    <property type="entry name" value="VOC"/>
    <property type="match status" value="1"/>
</dbReference>
<keyword evidence="4" id="KW-1185">Reference proteome</keyword>
<dbReference type="EMBL" id="RBWV01000009">
    <property type="protein sequence ID" value="RKS80183.1"/>
    <property type="molecule type" value="Genomic_DNA"/>
</dbReference>
<keyword evidence="1" id="KW-0479">Metal-binding</keyword>
<dbReference type="GO" id="GO:0046491">
    <property type="term" value="P:L-methylmalonyl-CoA metabolic process"/>
    <property type="evidence" value="ECO:0007669"/>
    <property type="project" value="TreeGrafter"/>
</dbReference>
<evidence type="ECO:0000313" key="3">
    <source>
        <dbReference type="EMBL" id="RKS80183.1"/>
    </source>
</evidence>